<dbReference type="CDD" id="cd01285">
    <property type="entry name" value="nucleoside_deaminase"/>
    <property type="match status" value="1"/>
</dbReference>
<dbReference type="OrthoDB" id="7284at2157"/>
<dbReference type="Proteomes" id="UP000218615">
    <property type="component" value="Unassembled WGS sequence"/>
</dbReference>
<keyword evidence="3" id="KW-1185">Reference proteome</keyword>
<dbReference type="PANTHER" id="PTHR11079">
    <property type="entry name" value="CYTOSINE DEAMINASE FAMILY MEMBER"/>
    <property type="match status" value="1"/>
</dbReference>
<evidence type="ECO:0000313" key="3">
    <source>
        <dbReference type="Proteomes" id="UP000218615"/>
    </source>
</evidence>
<name>A0A284VL17_9EURY</name>
<reference evidence="3" key="1">
    <citation type="submission" date="2017-06" db="EMBL/GenBank/DDBJ databases">
        <authorList>
            <person name="Cremers G."/>
        </authorList>
    </citation>
    <scope>NUCLEOTIDE SEQUENCE [LARGE SCALE GENOMIC DNA]</scope>
</reference>
<dbReference type="EC" id="3.5.4.33" evidence="2"/>
<protein>
    <submittedName>
        <fullName evidence="2">tRNA-specific adenosine deaminase</fullName>
        <ecNumber evidence="2">3.5.4.33</ecNumber>
    </submittedName>
</protein>
<dbReference type="PROSITE" id="PS51747">
    <property type="entry name" value="CYT_DCMP_DEAMINASES_2"/>
    <property type="match status" value="1"/>
</dbReference>
<keyword evidence="2" id="KW-0378">Hydrolase</keyword>
<dbReference type="AlphaFoldDB" id="A0A284VL17"/>
<dbReference type="InterPro" id="IPR002125">
    <property type="entry name" value="CMP_dCMP_dom"/>
</dbReference>
<dbReference type="EMBL" id="FZMP01000048">
    <property type="protein sequence ID" value="SNQ59932.1"/>
    <property type="molecule type" value="Genomic_DNA"/>
</dbReference>
<dbReference type="Gene3D" id="3.40.140.10">
    <property type="entry name" value="Cytidine Deaminase, domain 2"/>
    <property type="match status" value="1"/>
</dbReference>
<evidence type="ECO:0000259" key="1">
    <source>
        <dbReference type="PROSITE" id="PS51747"/>
    </source>
</evidence>
<dbReference type="Pfam" id="PF00383">
    <property type="entry name" value="dCMP_cyt_deam_1"/>
    <property type="match status" value="1"/>
</dbReference>
<proteinExistence type="predicted"/>
<dbReference type="GO" id="GO:0052717">
    <property type="term" value="F:tRNA-specific adenosine-34 deaminase activity"/>
    <property type="evidence" value="ECO:0007669"/>
    <property type="project" value="UniProtKB-EC"/>
</dbReference>
<dbReference type="SUPFAM" id="SSF53927">
    <property type="entry name" value="Cytidine deaminase-like"/>
    <property type="match status" value="1"/>
</dbReference>
<dbReference type="PANTHER" id="PTHR11079:SF190">
    <property type="entry name" value="CYTOSINE DEAMINASE"/>
    <property type="match status" value="1"/>
</dbReference>
<feature type="domain" description="CMP/dCMP-type deaminase" evidence="1">
    <location>
        <begin position="1"/>
        <end position="105"/>
    </location>
</feature>
<sequence>MDRFMKSAIEEATKGLSEGGIPIGSVLVKESRIIGKGHNQRIQKSDPMAHAEIDCLRNAGRIGSYKDTVLYSTLMPCYLCAGAVVQFGIKKVVVGESRTFEGALQ</sequence>
<dbReference type="GO" id="GO:0008835">
    <property type="term" value="F:diaminohydroxyphosphoribosylaminopyrimidine deaminase activity"/>
    <property type="evidence" value="ECO:0007669"/>
    <property type="project" value="TreeGrafter"/>
</dbReference>
<dbReference type="InterPro" id="IPR016193">
    <property type="entry name" value="Cytidine_deaminase-like"/>
</dbReference>
<gene>
    <name evidence="2" type="ORF">MNV_1410008</name>
</gene>
<dbReference type="RefSeq" id="WP_096204227.1">
    <property type="nucleotide sequence ID" value="NZ_FZMP01000048.1"/>
</dbReference>
<evidence type="ECO:0000313" key="2">
    <source>
        <dbReference type="EMBL" id="SNQ59932.1"/>
    </source>
</evidence>
<organism evidence="2 3">
    <name type="scientific">Candidatus Methanoperedens nitratireducens</name>
    <dbReference type="NCBI Taxonomy" id="1392998"/>
    <lineage>
        <taxon>Archaea</taxon>
        <taxon>Methanobacteriati</taxon>
        <taxon>Methanobacteriota</taxon>
        <taxon>Stenosarchaea group</taxon>
        <taxon>Methanomicrobia</taxon>
        <taxon>Methanosarcinales</taxon>
        <taxon>ANME-2 cluster</taxon>
        <taxon>Candidatus Methanoperedentaceae</taxon>
        <taxon>Candidatus Methanoperedens</taxon>
    </lineage>
</organism>
<accession>A0A284VL17</accession>